<sequence>MCKSYYYYKVTDLLKAIKAQKSAKWYYPSKEEKAILKTLFAFDVTPPDATINSVLEILLTYWDGWTKKKIRDVWNYEKRKGKQAEDKIQE</sequence>
<evidence type="ECO:0000313" key="1">
    <source>
        <dbReference type="EMBL" id="CAG8435467.1"/>
    </source>
</evidence>
<keyword evidence="2" id="KW-1185">Reference proteome</keyword>
<proteinExistence type="predicted"/>
<protein>
    <submittedName>
        <fullName evidence="1">9991_t:CDS:1</fullName>
    </submittedName>
</protein>
<organism evidence="1 2">
    <name type="scientific">Funneliformis mosseae</name>
    <name type="common">Endomycorrhizal fungus</name>
    <name type="synonym">Glomus mosseae</name>
    <dbReference type="NCBI Taxonomy" id="27381"/>
    <lineage>
        <taxon>Eukaryota</taxon>
        <taxon>Fungi</taxon>
        <taxon>Fungi incertae sedis</taxon>
        <taxon>Mucoromycota</taxon>
        <taxon>Glomeromycotina</taxon>
        <taxon>Glomeromycetes</taxon>
        <taxon>Glomerales</taxon>
        <taxon>Glomeraceae</taxon>
        <taxon>Funneliformis</taxon>
    </lineage>
</organism>
<name>A0A9N8V244_FUNMO</name>
<gene>
    <name evidence="1" type="ORF">FMOSSE_LOCUS259</name>
</gene>
<dbReference type="Proteomes" id="UP000789375">
    <property type="component" value="Unassembled WGS sequence"/>
</dbReference>
<accession>A0A9N8V244</accession>
<evidence type="ECO:0000313" key="2">
    <source>
        <dbReference type="Proteomes" id="UP000789375"/>
    </source>
</evidence>
<comment type="caution">
    <text evidence="1">The sequence shown here is derived from an EMBL/GenBank/DDBJ whole genome shotgun (WGS) entry which is preliminary data.</text>
</comment>
<dbReference type="EMBL" id="CAJVPP010000023">
    <property type="protein sequence ID" value="CAG8435467.1"/>
    <property type="molecule type" value="Genomic_DNA"/>
</dbReference>
<dbReference type="AlphaFoldDB" id="A0A9N8V244"/>
<reference evidence="1" key="1">
    <citation type="submission" date="2021-06" db="EMBL/GenBank/DDBJ databases">
        <authorList>
            <person name="Kallberg Y."/>
            <person name="Tangrot J."/>
            <person name="Rosling A."/>
        </authorList>
    </citation>
    <scope>NUCLEOTIDE SEQUENCE</scope>
    <source>
        <strain evidence="1">87-6 pot B 2015</strain>
    </source>
</reference>